<name>A0A368VX65_9BACL</name>
<gene>
    <name evidence="3" type="ORF">DFP97_1117</name>
</gene>
<feature type="domain" description="Copper amine oxidase-like N-terminal" evidence="2">
    <location>
        <begin position="49"/>
        <end position="152"/>
    </location>
</feature>
<dbReference type="EMBL" id="QPJD01000011">
    <property type="protein sequence ID" value="RCW44782.1"/>
    <property type="molecule type" value="Genomic_DNA"/>
</dbReference>
<dbReference type="RefSeq" id="WP_114381506.1">
    <property type="nucleotide sequence ID" value="NZ_QPJD01000011.1"/>
</dbReference>
<dbReference type="OrthoDB" id="1736367at2"/>
<proteinExistence type="predicted"/>
<dbReference type="SUPFAM" id="SSF55383">
    <property type="entry name" value="Copper amine oxidase, domain N"/>
    <property type="match status" value="2"/>
</dbReference>
<dbReference type="AlphaFoldDB" id="A0A368VX65"/>
<protein>
    <submittedName>
        <fullName evidence="3">Copper amine oxidase-like protein</fullName>
    </submittedName>
</protein>
<evidence type="ECO:0000313" key="4">
    <source>
        <dbReference type="Proteomes" id="UP000252415"/>
    </source>
</evidence>
<dbReference type="Proteomes" id="UP000252415">
    <property type="component" value="Unassembled WGS sequence"/>
</dbReference>
<feature type="chain" id="PRO_5016976920" evidence="1">
    <location>
        <begin position="30"/>
        <end position="637"/>
    </location>
</feature>
<sequence length="637" mass="70266">MKLNLFKRMITIILPALLVLSLMPMAVFAADAETKVEVRLKAGSATVKINGKASTVQAPFVTAGTTMVPLKVITNAFGAGLKLENGNVITLTYNDRKVVLTFGSKTVKVNGVVKTVAVAPVVVKGATMVPLRVIVEAFGAKITADNTTKETVIIGVRAQSSGTGGTSIDTDFGKTKVGDSYNGWSMNYPAGLVQVEQSDSGDFVRWADAKEDAQVIVITEHVGESELTSEEQRDMLQGYFEGDEYAVDKRTILVGELSLEKLVTYTKQDKTYYEYRGIQVGSNFYVVIVGAKGSDKKILNGYEVLLNSFKPSFNTADKAVKDITKVKDGVITYKDVDFGLTVKLPTGWFNDKESAKPTYHSEYDSLFFSLSSVVAGDTLEKWVARREALVREDYASNYLRNITTSTLKLQDGNALVLSYEYTYDLQNWTMVNEVMLIAGNYRYSIDYYYDMANSSKSSETYKKVIATLDIDTAYIEKNFDQVEDENDLVDRSKKITKRSSVYGYSIEIPSYWYGLQNNFDKDEVFYTFSGGEMGIYEAEGDAASITSAIGQYANTTEARAIGLAIKESATVTINGKTAYKLVVNTAKPTSGMPVTEIYYLFDTTNGVLVFNFAVYEAHATASNLQRVNDVAQSIRFN</sequence>
<evidence type="ECO:0000313" key="3">
    <source>
        <dbReference type="EMBL" id="RCW44782.1"/>
    </source>
</evidence>
<evidence type="ECO:0000256" key="1">
    <source>
        <dbReference type="SAM" id="SignalP"/>
    </source>
</evidence>
<dbReference type="InterPro" id="IPR036582">
    <property type="entry name" value="Mao_N_sf"/>
</dbReference>
<comment type="caution">
    <text evidence="3">The sequence shown here is derived from an EMBL/GenBank/DDBJ whole genome shotgun (WGS) entry which is preliminary data.</text>
</comment>
<dbReference type="Gene3D" id="3.30.457.10">
    <property type="entry name" value="Copper amine oxidase-like, N-terminal domain"/>
    <property type="match status" value="2"/>
</dbReference>
<keyword evidence="4" id="KW-1185">Reference proteome</keyword>
<keyword evidence="1" id="KW-0732">Signal</keyword>
<evidence type="ECO:0000259" key="2">
    <source>
        <dbReference type="Pfam" id="PF07833"/>
    </source>
</evidence>
<reference evidence="3 4" key="1">
    <citation type="submission" date="2018-07" db="EMBL/GenBank/DDBJ databases">
        <title>Genomic Encyclopedia of Type Strains, Phase III (KMG-III): the genomes of soil and plant-associated and newly described type strains.</title>
        <authorList>
            <person name="Whitman W."/>
        </authorList>
    </citation>
    <scope>NUCLEOTIDE SEQUENCE [LARGE SCALE GENOMIC DNA]</scope>
    <source>
        <strain evidence="3 4">CECT 7506</strain>
    </source>
</reference>
<accession>A0A368VX65</accession>
<feature type="signal peptide" evidence="1">
    <location>
        <begin position="1"/>
        <end position="29"/>
    </location>
</feature>
<dbReference type="InterPro" id="IPR012854">
    <property type="entry name" value="Cu_amine_oxidase-like_N"/>
</dbReference>
<dbReference type="Pfam" id="PF07833">
    <property type="entry name" value="Cu_amine_oxidN1"/>
    <property type="match status" value="1"/>
</dbReference>
<organism evidence="3 4">
    <name type="scientific">Paenibacillus prosopidis</name>
    <dbReference type="NCBI Taxonomy" id="630520"/>
    <lineage>
        <taxon>Bacteria</taxon>
        <taxon>Bacillati</taxon>
        <taxon>Bacillota</taxon>
        <taxon>Bacilli</taxon>
        <taxon>Bacillales</taxon>
        <taxon>Paenibacillaceae</taxon>
        <taxon>Paenibacillus</taxon>
    </lineage>
</organism>